<evidence type="ECO:0000256" key="1">
    <source>
        <dbReference type="SAM" id="MobiDB-lite"/>
    </source>
</evidence>
<protein>
    <submittedName>
        <fullName evidence="2">Protein LURP-one-related 12</fullName>
    </submittedName>
</protein>
<organism evidence="2 3">
    <name type="scientific">Senna tora</name>
    <dbReference type="NCBI Taxonomy" id="362788"/>
    <lineage>
        <taxon>Eukaryota</taxon>
        <taxon>Viridiplantae</taxon>
        <taxon>Streptophyta</taxon>
        <taxon>Embryophyta</taxon>
        <taxon>Tracheophyta</taxon>
        <taxon>Spermatophyta</taxon>
        <taxon>Magnoliopsida</taxon>
        <taxon>eudicotyledons</taxon>
        <taxon>Gunneridae</taxon>
        <taxon>Pentapetalae</taxon>
        <taxon>rosids</taxon>
        <taxon>fabids</taxon>
        <taxon>Fabales</taxon>
        <taxon>Fabaceae</taxon>
        <taxon>Caesalpinioideae</taxon>
        <taxon>Cassia clade</taxon>
        <taxon>Senna</taxon>
    </lineage>
</organism>
<comment type="caution">
    <text evidence="2">The sequence shown here is derived from an EMBL/GenBank/DDBJ whole genome shotgun (WGS) entry which is preliminary data.</text>
</comment>
<proteinExistence type="predicted"/>
<evidence type="ECO:0000313" key="3">
    <source>
        <dbReference type="Proteomes" id="UP000634136"/>
    </source>
</evidence>
<sequence>MAKAPSKPGFTQSVNTSFPSITLVHPSIWYSSPPPPPLLSSATSYTSTVTLDRDRPMIDDLFTLKIGLSPSILSPLNPSHRSTDLAAEGEETAAVGIHEDEFVLVAAVGAVGVDAEDELTFAVVDGEAVAGEEEGGLEDEELKMEMEENEA</sequence>
<dbReference type="AlphaFoldDB" id="A0A834T2J5"/>
<reference evidence="2" key="1">
    <citation type="submission" date="2020-09" db="EMBL/GenBank/DDBJ databases">
        <title>Genome-Enabled Discovery of Anthraquinone Biosynthesis in Senna tora.</title>
        <authorList>
            <person name="Kang S.-H."/>
            <person name="Pandey R.P."/>
            <person name="Lee C.-M."/>
            <person name="Sim J.-S."/>
            <person name="Jeong J.-T."/>
            <person name="Choi B.-S."/>
            <person name="Jung M."/>
            <person name="Ginzburg D."/>
            <person name="Zhao K."/>
            <person name="Won S.Y."/>
            <person name="Oh T.-J."/>
            <person name="Yu Y."/>
            <person name="Kim N.-H."/>
            <person name="Lee O.R."/>
            <person name="Lee T.-H."/>
            <person name="Bashyal P."/>
            <person name="Kim T.-S."/>
            <person name="Lee W.-H."/>
            <person name="Kawkins C."/>
            <person name="Kim C.-K."/>
            <person name="Kim J.S."/>
            <person name="Ahn B.O."/>
            <person name="Rhee S.Y."/>
            <person name="Sohng J.K."/>
        </authorList>
    </citation>
    <scope>NUCLEOTIDE SEQUENCE</scope>
    <source>
        <tissue evidence="2">Leaf</tissue>
    </source>
</reference>
<name>A0A834T2J5_9FABA</name>
<gene>
    <name evidence="2" type="ORF">G2W53_028344</name>
</gene>
<evidence type="ECO:0000313" key="2">
    <source>
        <dbReference type="EMBL" id="KAF7814375.1"/>
    </source>
</evidence>
<keyword evidence="3" id="KW-1185">Reference proteome</keyword>
<feature type="region of interest" description="Disordered" evidence="1">
    <location>
        <begin position="131"/>
        <end position="151"/>
    </location>
</feature>
<accession>A0A834T2J5</accession>
<dbReference type="EMBL" id="JAAIUW010000009">
    <property type="protein sequence ID" value="KAF7814375.1"/>
    <property type="molecule type" value="Genomic_DNA"/>
</dbReference>
<dbReference type="Proteomes" id="UP000634136">
    <property type="component" value="Unassembled WGS sequence"/>
</dbReference>